<dbReference type="EMBL" id="KU140623">
    <property type="protein sequence ID" value="AMP34960.1"/>
    <property type="molecule type" value="Genomic_DNA"/>
</dbReference>
<dbReference type="GO" id="GO:0006313">
    <property type="term" value="P:DNA transposition"/>
    <property type="evidence" value="ECO:0007669"/>
    <property type="project" value="InterPro"/>
</dbReference>
<gene>
    <name evidence="4" type="ORF">pSinB_095</name>
</gene>
<sequence length="362" mass="39858">MMGKRAHDWNRAQTSNGGNRGPIYRARRFIERHRDRDPTGRAADLAGEVPSDPKLLAETIRKHAPHAKRVVFETGPLSTWFYHALTAEGVPAICIEARHAQKVLNETLNKTDANDADGLAQLAEAGFYKPVRVKPFDSMLTRTLVKSRNQLLGISIQLSNQIRGLMKTFDLIVPKGSARVFDGNVNELLSGNGGLARIILPLLEAWRDIRKRAAELGRQLLAAARESQATQLLMTIPGIGAVTAVSYVAAIEDPDNFKTSRSVGAWLGLTTRRYQSGETDYDGHISRRGDSQLRGLLYEAATVILTRTSTKNENSLKNWGLKLRERLGFKRAAVAVARKLAVIMHSMLKTGEVFNALAGTTA</sequence>
<evidence type="ECO:0000313" key="4">
    <source>
        <dbReference type="EMBL" id="AMP34960.1"/>
    </source>
</evidence>
<dbReference type="AlphaFoldDB" id="A0A142BPF2"/>
<evidence type="ECO:0000256" key="1">
    <source>
        <dbReference type="SAM" id="MobiDB-lite"/>
    </source>
</evidence>
<geneLocation type="plasmid" evidence="4">
    <name>pSinB</name>
</geneLocation>
<reference evidence="4" key="1">
    <citation type="submission" date="2015-11" db="EMBL/GenBank/DDBJ databases">
        <title>Molecular characterization of pSinB plasmid of arsenite oxidizing, metalotolerant Sinorhizobium sp. M14 - insight into the heavy metal resistome of sinorhizobial extrachromosomal replicons.</title>
        <authorList>
            <person name="Romaniuk K."/>
            <person name="Decewicz P."/>
            <person name="Mielnicki S."/>
            <person name="Sklodowska A."/>
            <person name="Dziewit L."/>
            <person name="Drewniak L."/>
        </authorList>
    </citation>
    <scope>NUCLEOTIDE SEQUENCE</scope>
    <source>
        <strain evidence="4">M14</strain>
        <plasmid evidence="4">pSinB</plasmid>
    </source>
</reference>
<dbReference type="PANTHER" id="PTHR33055:SF3">
    <property type="entry name" value="PUTATIVE TRANSPOSASE FOR IS117-RELATED"/>
    <property type="match status" value="1"/>
</dbReference>
<feature type="compositionally biased region" description="Basic and acidic residues" evidence="1">
    <location>
        <begin position="1"/>
        <end position="10"/>
    </location>
</feature>
<protein>
    <submittedName>
        <fullName evidence="4">Transposase</fullName>
    </submittedName>
</protein>
<accession>A0A142BPF2</accession>
<dbReference type="InterPro" id="IPR003346">
    <property type="entry name" value="Transposase_20"/>
</dbReference>
<name>A0A142BPF2_9HYPH</name>
<evidence type="ECO:0000259" key="2">
    <source>
        <dbReference type="Pfam" id="PF01548"/>
    </source>
</evidence>
<dbReference type="Pfam" id="PF01548">
    <property type="entry name" value="DEDD_Tnp_IS110"/>
    <property type="match status" value="1"/>
</dbReference>
<dbReference type="PANTHER" id="PTHR33055">
    <property type="entry name" value="TRANSPOSASE FOR INSERTION SEQUENCE ELEMENT IS1111A"/>
    <property type="match status" value="1"/>
</dbReference>
<feature type="domain" description="Transposase IS116/IS110/IS902 C-terminal" evidence="3">
    <location>
        <begin position="231"/>
        <end position="308"/>
    </location>
</feature>
<dbReference type="GO" id="GO:0003677">
    <property type="term" value="F:DNA binding"/>
    <property type="evidence" value="ECO:0007669"/>
    <property type="project" value="InterPro"/>
</dbReference>
<dbReference type="GO" id="GO:0004803">
    <property type="term" value="F:transposase activity"/>
    <property type="evidence" value="ECO:0007669"/>
    <property type="project" value="InterPro"/>
</dbReference>
<feature type="region of interest" description="Disordered" evidence="1">
    <location>
        <begin position="1"/>
        <end position="22"/>
    </location>
</feature>
<evidence type="ECO:0000259" key="3">
    <source>
        <dbReference type="Pfam" id="PF02371"/>
    </source>
</evidence>
<dbReference type="InterPro" id="IPR002525">
    <property type="entry name" value="Transp_IS110-like_N"/>
</dbReference>
<keyword evidence="4" id="KW-0614">Plasmid</keyword>
<dbReference type="Pfam" id="PF02371">
    <property type="entry name" value="Transposase_20"/>
    <property type="match status" value="1"/>
</dbReference>
<feature type="domain" description="Transposase IS110-like N-terminal" evidence="2">
    <location>
        <begin position="55"/>
        <end position="168"/>
    </location>
</feature>
<dbReference type="InterPro" id="IPR047650">
    <property type="entry name" value="Transpos_IS110"/>
</dbReference>
<dbReference type="NCBIfam" id="NF033542">
    <property type="entry name" value="transpos_IS110"/>
    <property type="match status" value="1"/>
</dbReference>
<organism evidence="4">
    <name type="scientific">Sinorhizobium sp. M14</name>
    <dbReference type="NCBI Taxonomy" id="430451"/>
    <lineage>
        <taxon>Bacteria</taxon>
        <taxon>Pseudomonadati</taxon>
        <taxon>Pseudomonadota</taxon>
        <taxon>Alphaproteobacteria</taxon>
        <taxon>Hyphomicrobiales</taxon>
        <taxon>Rhizobiaceae</taxon>
        <taxon>Sinorhizobium/Ensifer group</taxon>
        <taxon>Sinorhizobium</taxon>
    </lineage>
</organism>
<proteinExistence type="predicted"/>